<dbReference type="Proteomes" id="UP000030451">
    <property type="component" value="Unassembled WGS sequence"/>
</dbReference>
<dbReference type="PROSITE" id="PS51257">
    <property type="entry name" value="PROKAR_LIPOPROTEIN"/>
    <property type="match status" value="1"/>
</dbReference>
<name>A0A0A5JK43_PHOS4</name>
<evidence type="ECO:0000256" key="1">
    <source>
        <dbReference type="ARBA" id="ARBA00022729"/>
    </source>
</evidence>
<reference evidence="2 3" key="1">
    <citation type="submission" date="2014-10" db="EMBL/GenBank/DDBJ databases">
        <title>Genome sequencing of Vibrio sinaloensis T08.</title>
        <authorList>
            <person name="Chan K.-G."/>
            <person name="Mohamad N.I."/>
        </authorList>
    </citation>
    <scope>NUCLEOTIDE SEQUENCE [LARGE SCALE GENOMIC DNA]</scope>
    <source>
        <strain evidence="2 3">T08</strain>
    </source>
</reference>
<organism evidence="2 3">
    <name type="scientific">Photobacterium sp. (strain ATCC 43367)</name>
    <dbReference type="NCBI Taxonomy" id="379097"/>
    <lineage>
        <taxon>Bacteria</taxon>
        <taxon>Pseudomonadati</taxon>
        <taxon>Pseudomonadota</taxon>
        <taxon>Gammaproteobacteria</taxon>
        <taxon>Vibrionales</taxon>
        <taxon>Vibrionaceae</taxon>
        <taxon>Vibrio</taxon>
        <taxon>Vibrio oreintalis group</taxon>
    </lineage>
</organism>
<gene>
    <name evidence="2" type="ORF">NM06_12705</name>
</gene>
<dbReference type="RefSeq" id="WP_038191340.1">
    <property type="nucleotide sequence ID" value="NZ_JRWP01000026.1"/>
</dbReference>
<proteinExistence type="predicted"/>
<dbReference type="InterPro" id="IPR013517">
    <property type="entry name" value="FG-GAP"/>
</dbReference>
<dbReference type="OrthoDB" id="5906076at2"/>
<accession>A0A0A5JK43</accession>
<dbReference type="InterPro" id="IPR028994">
    <property type="entry name" value="Integrin_alpha_N"/>
</dbReference>
<sequence>MHQGRSVLLPLSAILLLAGCGGGGGSDSSEASNVINNATRYSLSELETASKTLANKSYVGRTSTANLQLTSVQKAFNISFDESLQNLGQALVEEFYFNLGNNVSNGKHPCGFSGYVTFNQGISESSSEVASITYEACKANHSSSEINGTTVISANDFSTHSNEYSIFFDKLSSTSEQVTFLISGMISSTGDSNQSGYNITQFVTVSLNGEQYKLESEHIYTPNTTSPDYSARSNVFIDSIGKLSLAYEGDQFYPLASSNDSVTISADKNGLLTYYRGAIRYAEDNNKDGNYEQGIWLSSLKELKTSTLNEYQLVELDQLTIPPSANPPKMYASYVDTTTPVEVQPGHYSDLDTPTEDLVVSYRWYINDKIVPDLSGNVFPAYKAVFKDTLEVSMVVFDGSNYAESDRLSINIEDAPAQVQIENLPETVNAGDNIQFNAVIYDPDLQHTSGVSASLISGPDGVSVGENGTMTWQVPSNPLFHTQNYTFTFSSPSTGSTVFSEQVEVHSADVAVLARSGIEVPKINHSMAIADFDNDGKNEILSTDGHSRVFLLKHTENGYQQSWMYPYSFGQDESVVQVLGSDVDNDGSKDILVVTSHHIWSISDLNALPKPLLTTENVIQSAFVGDIDNDDIDELVYLSLGSNQTITVVEYNRPLTPTFIFDVHSVKDIAFGNIDTDPQSELVTNTGLVYDLSTGLNEWYLGMGFGDHYVQVADINNDHIEEIIGADLWGSIYVYSATDKTQLATLDRFNTCDLSSASFPNEKKSALLVGDCQWGNVTAFSLENNSLVELWTVRTQGYGSVSLIPGDADNDGQQELIWGTGISSSGEDSLITADITYSSISVDKGFTTHQFDSFSAAGWANMLQNDERAVFFVPRTGSGYNGSKVLTMTLDGKIDTSDEISSNWDGSRIAVTADYNQDGAGDIFIPTSETYDGSFGVMQLHDSTIQYEITGDYDNDIHVIKAFDVNEDGYEDAVYLDSNTLKAVDIQNQRLLATFTATSRIKDFDIVNVDGSVFIALFNSSYSFNQTSLLEYEGSRFKVISSNETACQRLTFMNADKDSNKELACYNDNGRSLHLFNVSSTNLEEVSKTILNYQIVDMIVNPMSNDQQTLLVTTTSSSNHYTSANDDLVMKSITSDGNSIWSSPPLVGSPQSHSMHARRSFHGELEVLLATNQAMYWLGRETVH</sequence>
<evidence type="ECO:0000313" key="3">
    <source>
        <dbReference type="Proteomes" id="UP000030451"/>
    </source>
</evidence>
<comment type="caution">
    <text evidence="2">The sequence shown here is derived from an EMBL/GenBank/DDBJ whole genome shotgun (WGS) entry which is preliminary data.</text>
</comment>
<evidence type="ECO:0000313" key="2">
    <source>
        <dbReference type="EMBL" id="KGY08318.1"/>
    </source>
</evidence>
<protein>
    <submittedName>
        <fullName evidence="2">Uncharacterized protein</fullName>
    </submittedName>
</protein>
<dbReference type="AlphaFoldDB" id="A0A0A5JK43"/>
<keyword evidence="1" id="KW-0732">Signal</keyword>
<dbReference type="SUPFAM" id="SSF69318">
    <property type="entry name" value="Integrin alpha N-terminal domain"/>
    <property type="match status" value="1"/>
</dbReference>
<dbReference type="EMBL" id="JRWP01000026">
    <property type="protein sequence ID" value="KGY08318.1"/>
    <property type="molecule type" value="Genomic_DNA"/>
</dbReference>
<dbReference type="Pfam" id="PF13517">
    <property type="entry name" value="FG-GAP_3"/>
    <property type="match status" value="1"/>
</dbReference>